<gene>
    <name evidence="6" type="ORF">ATEIFO6365_0014034600</name>
</gene>
<dbReference type="InterPro" id="IPR020904">
    <property type="entry name" value="Sc_DH/Rdtase_CS"/>
</dbReference>
<dbReference type="PRINTS" id="PR00081">
    <property type="entry name" value="GDHRDH"/>
</dbReference>
<dbReference type="PRINTS" id="PR00080">
    <property type="entry name" value="SDRFAMILY"/>
</dbReference>
<dbReference type="InterPro" id="IPR051911">
    <property type="entry name" value="SDR_oxidoreductase"/>
</dbReference>
<comment type="caution">
    <text evidence="6">The sequence shown here is derived from an EMBL/GenBank/DDBJ whole genome shotgun (WGS) entry which is preliminary data.</text>
</comment>
<evidence type="ECO:0000259" key="5">
    <source>
        <dbReference type="SMART" id="SM00822"/>
    </source>
</evidence>
<dbReference type="AlphaFoldDB" id="A0A5M3Z4Y7"/>
<dbReference type="Pfam" id="PF00106">
    <property type="entry name" value="adh_short"/>
    <property type="match status" value="1"/>
</dbReference>
<name>A0A5M3Z4Y7_ASPTE</name>
<evidence type="ECO:0000256" key="3">
    <source>
        <dbReference type="ARBA" id="ARBA00023002"/>
    </source>
</evidence>
<dbReference type="GO" id="GO:0044550">
    <property type="term" value="P:secondary metabolite biosynthetic process"/>
    <property type="evidence" value="ECO:0007669"/>
    <property type="project" value="UniProtKB-ARBA"/>
</dbReference>
<dbReference type="SUPFAM" id="SSF51735">
    <property type="entry name" value="NAD(P)-binding Rossmann-fold domains"/>
    <property type="match status" value="1"/>
</dbReference>
<protein>
    <submittedName>
        <fullName evidence="6">3-oxoacyl-(Acyl-carrier-protein) reductase</fullName>
    </submittedName>
</protein>
<dbReference type="EMBL" id="BLJY01000014">
    <property type="protein sequence ID" value="GFF21414.1"/>
    <property type="molecule type" value="Genomic_DNA"/>
</dbReference>
<reference evidence="6 7" key="1">
    <citation type="submission" date="2020-01" db="EMBL/GenBank/DDBJ databases">
        <title>Aspergillus terreus IFO 6365 whole genome shotgun sequence.</title>
        <authorList>
            <person name="Kanamasa S."/>
            <person name="Takahashi H."/>
        </authorList>
    </citation>
    <scope>NUCLEOTIDE SEQUENCE [LARGE SCALE GENOMIC DNA]</scope>
    <source>
        <strain evidence="6 7">IFO 6365</strain>
    </source>
</reference>
<dbReference type="Proteomes" id="UP000452235">
    <property type="component" value="Unassembled WGS sequence"/>
</dbReference>
<dbReference type="PANTHER" id="PTHR43976:SF16">
    <property type="entry name" value="SHORT-CHAIN DEHYDROGENASE_REDUCTASE FAMILY PROTEIN"/>
    <property type="match status" value="1"/>
</dbReference>
<dbReference type="SMART" id="SM00822">
    <property type="entry name" value="PKS_KR"/>
    <property type="match status" value="1"/>
</dbReference>
<dbReference type="InterPro" id="IPR002347">
    <property type="entry name" value="SDR_fam"/>
</dbReference>
<comment type="similarity">
    <text evidence="1 4">Belongs to the short-chain dehydrogenases/reductases (SDR) family.</text>
</comment>
<evidence type="ECO:0000256" key="4">
    <source>
        <dbReference type="RuleBase" id="RU000363"/>
    </source>
</evidence>
<dbReference type="VEuPathDB" id="FungiDB:ATEG_07374"/>
<keyword evidence="3" id="KW-0560">Oxidoreductase</keyword>
<evidence type="ECO:0000256" key="2">
    <source>
        <dbReference type="ARBA" id="ARBA00022857"/>
    </source>
</evidence>
<proteinExistence type="inferred from homology"/>
<accession>A0A5M3Z4Y7</accession>
<dbReference type="CDD" id="cd05374">
    <property type="entry name" value="17beta-HSD-like_SDR_c"/>
    <property type="match status" value="1"/>
</dbReference>
<dbReference type="Gene3D" id="3.40.50.720">
    <property type="entry name" value="NAD(P)-binding Rossmann-like Domain"/>
    <property type="match status" value="1"/>
</dbReference>
<dbReference type="OrthoDB" id="1274115at2759"/>
<feature type="domain" description="Ketoreductase" evidence="5">
    <location>
        <begin position="4"/>
        <end position="184"/>
    </location>
</feature>
<dbReference type="PANTHER" id="PTHR43976">
    <property type="entry name" value="SHORT CHAIN DEHYDROGENASE"/>
    <property type="match status" value="1"/>
</dbReference>
<keyword evidence="2" id="KW-0521">NADP</keyword>
<dbReference type="GO" id="GO:0016491">
    <property type="term" value="F:oxidoreductase activity"/>
    <property type="evidence" value="ECO:0007669"/>
    <property type="project" value="UniProtKB-KW"/>
</dbReference>
<evidence type="ECO:0000313" key="6">
    <source>
        <dbReference type="EMBL" id="GFF21414.1"/>
    </source>
</evidence>
<sequence>MPPRVWLITGCSSGFGRQIAIAAAKIGDTVVATSRDPSKLEDLKGVGNILPQRLDICASDGEVQGHVADILTTVGRIDVVVNNAGYILEGAIEESSGADVEAQFGANVFGQLRLLRAVLPTMRAQRSGTVANMGSIGGWRGTPGAGLYCATKAAIAIYTEALRAELAPFGIQTTCIEPGYFRTNFLESDGGHKVTAQHHIPDLDVVTQTTKSRLAAYSHHQPGDPAKGAQLIVEALTRTGRCQGLDLPPRLALGRDAVQVIGAALDQNRAALDTWKALVSTTDCDDVDS</sequence>
<dbReference type="InterPro" id="IPR057326">
    <property type="entry name" value="KR_dom"/>
</dbReference>
<dbReference type="InterPro" id="IPR036291">
    <property type="entry name" value="NAD(P)-bd_dom_sf"/>
</dbReference>
<dbReference type="PROSITE" id="PS00061">
    <property type="entry name" value="ADH_SHORT"/>
    <property type="match status" value="1"/>
</dbReference>
<organism evidence="6 7">
    <name type="scientific">Aspergillus terreus</name>
    <dbReference type="NCBI Taxonomy" id="33178"/>
    <lineage>
        <taxon>Eukaryota</taxon>
        <taxon>Fungi</taxon>
        <taxon>Dikarya</taxon>
        <taxon>Ascomycota</taxon>
        <taxon>Pezizomycotina</taxon>
        <taxon>Eurotiomycetes</taxon>
        <taxon>Eurotiomycetidae</taxon>
        <taxon>Eurotiales</taxon>
        <taxon>Aspergillaceae</taxon>
        <taxon>Aspergillus</taxon>
        <taxon>Aspergillus subgen. Circumdati</taxon>
    </lineage>
</organism>
<evidence type="ECO:0000313" key="7">
    <source>
        <dbReference type="Proteomes" id="UP000452235"/>
    </source>
</evidence>
<keyword evidence="7" id="KW-1185">Reference proteome</keyword>
<evidence type="ECO:0000256" key="1">
    <source>
        <dbReference type="ARBA" id="ARBA00006484"/>
    </source>
</evidence>